<gene>
    <name evidence="3" type="ORF">KFZ73_26800</name>
</gene>
<dbReference type="EMBL" id="JAGXOE010000526">
    <property type="protein sequence ID" value="MBS4104830.1"/>
    <property type="molecule type" value="Genomic_DNA"/>
</dbReference>
<feature type="non-terminal residue" evidence="3">
    <location>
        <position position="121"/>
    </location>
</feature>
<evidence type="ECO:0000313" key="3">
    <source>
        <dbReference type="EMBL" id="MBS4104830.1"/>
    </source>
</evidence>
<reference evidence="3 4" key="1">
    <citation type="submission" date="2021-04" db="EMBL/GenBank/DDBJ databases">
        <title>Whole genome sequence analysis of a thiophenic sulfur metabolizing bacteria.</title>
        <authorList>
            <person name="Akhtar N."/>
            <person name="Akram J."/>
            <person name="Aslam A."/>
        </authorList>
    </citation>
    <scope>NUCLEOTIDE SEQUENCE [LARGE SCALE GENOMIC DNA]</scope>
    <source>
        <strain evidence="3 4">3OW</strain>
    </source>
</reference>
<name>A0ABS5NLB5_TSUPA</name>
<keyword evidence="4" id="KW-1185">Reference proteome</keyword>
<comment type="caution">
    <text evidence="3">The sequence shown here is derived from an EMBL/GenBank/DDBJ whole genome shotgun (WGS) entry which is preliminary data.</text>
</comment>
<evidence type="ECO:0000259" key="2">
    <source>
        <dbReference type="Pfam" id="PF06470"/>
    </source>
</evidence>
<accession>A0ABS5NLB5</accession>
<keyword evidence="1" id="KW-0175">Coiled coil</keyword>
<feature type="domain" description="SMC hinge" evidence="2">
    <location>
        <begin position="73"/>
        <end position="121"/>
    </location>
</feature>
<dbReference type="SUPFAM" id="SSF75553">
    <property type="entry name" value="Smc hinge domain"/>
    <property type="match status" value="1"/>
</dbReference>
<dbReference type="Pfam" id="PF06470">
    <property type="entry name" value="SMC_hinge"/>
    <property type="match status" value="1"/>
</dbReference>
<protein>
    <submittedName>
        <fullName evidence="3">Chromosome segregation protein SMC</fullName>
    </submittedName>
</protein>
<evidence type="ECO:0000313" key="4">
    <source>
        <dbReference type="Proteomes" id="UP000676853"/>
    </source>
</evidence>
<dbReference type="InterPro" id="IPR036277">
    <property type="entry name" value="SMC_hinge_sf"/>
</dbReference>
<organism evidence="3 4">
    <name type="scientific">Tsukamurella paurometabola</name>
    <name type="common">Corynebacterium paurometabolum</name>
    <dbReference type="NCBI Taxonomy" id="2061"/>
    <lineage>
        <taxon>Bacteria</taxon>
        <taxon>Bacillati</taxon>
        <taxon>Actinomycetota</taxon>
        <taxon>Actinomycetes</taxon>
        <taxon>Mycobacteriales</taxon>
        <taxon>Tsukamurellaceae</taxon>
        <taxon>Tsukamurella</taxon>
    </lineage>
</organism>
<feature type="coiled-coil region" evidence="1">
    <location>
        <begin position="23"/>
        <end position="57"/>
    </location>
</feature>
<sequence length="121" mass="12625">QIAELDASEASLDEHHERSVAAYNAASARVEELRAAEREAEQKVASLVARIEALTMNLDRGDGAAWVVENVDGVTAAVASRLTIRSGYEKAVAAALGPVAEAVAAGSRNLAVSAIDKLREA</sequence>
<dbReference type="Proteomes" id="UP000676853">
    <property type="component" value="Unassembled WGS sequence"/>
</dbReference>
<dbReference type="InterPro" id="IPR010935">
    <property type="entry name" value="SMC_hinge"/>
</dbReference>
<proteinExistence type="predicted"/>
<evidence type="ECO:0000256" key="1">
    <source>
        <dbReference type="SAM" id="Coils"/>
    </source>
</evidence>
<feature type="non-terminal residue" evidence="3">
    <location>
        <position position="1"/>
    </location>
</feature>